<protein>
    <submittedName>
        <fullName evidence="1">Uncharacterized protein</fullName>
    </submittedName>
</protein>
<dbReference type="AlphaFoldDB" id="A0A6C0IP24"/>
<name>A0A6C0IP24_9ZZZZ</name>
<sequence>MYMSNKYVLAKIEIPIQLDEQGEMRLLEEYMKMEIEECDKILVKPDQNFLTSEILALLQSNQSITEPSISQTNGAEPVVKPIVEEILTVLPSEIKKRDKNGYKQSFKNIKSSHNRTSRHQKVKVNLVEKVFGEI</sequence>
<reference evidence="1" key="1">
    <citation type="journal article" date="2020" name="Nature">
        <title>Giant virus diversity and host interactions through global metagenomics.</title>
        <authorList>
            <person name="Schulz F."/>
            <person name="Roux S."/>
            <person name="Paez-Espino D."/>
            <person name="Jungbluth S."/>
            <person name="Walsh D.A."/>
            <person name="Denef V.J."/>
            <person name="McMahon K.D."/>
            <person name="Konstantinidis K.T."/>
            <person name="Eloe-Fadrosh E.A."/>
            <person name="Kyrpides N.C."/>
            <person name="Woyke T."/>
        </authorList>
    </citation>
    <scope>NUCLEOTIDE SEQUENCE</scope>
    <source>
        <strain evidence="1">GVMAG-M-3300024258-28</strain>
    </source>
</reference>
<organism evidence="1">
    <name type="scientific">viral metagenome</name>
    <dbReference type="NCBI Taxonomy" id="1070528"/>
    <lineage>
        <taxon>unclassified sequences</taxon>
        <taxon>metagenomes</taxon>
        <taxon>organismal metagenomes</taxon>
    </lineage>
</organism>
<evidence type="ECO:0000313" key="1">
    <source>
        <dbReference type="EMBL" id="QHT94330.1"/>
    </source>
</evidence>
<dbReference type="EMBL" id="MN740219">
    <property type="protein sequence ID" value="QHT94330.1"/>
    <property type="molecule type" value="Genomic_DNA"/>
</dbReference>
<accession>A0A6C0IP24</accession>
<proteinExistence type="predicted"/>